<accession>A0AC61RL60</accession>
<reference evidence="1" key="1">
    <citation type="submission" date="2019-04" db="EMBL/GenBank/DDBJ databases">
        <title>Microbes associate with the intestines of laboratory mice.</title>
        <authorList>
            <person name="Navarre W."/>
            <person name="Wong E."/>
            <person name="Huang K."/>
            <person name="Tropini C."/>
            <person name="Ng K."/>
            <person name="Yu B."/>
        </authorList>
    </citation>
    <scope>NUCLEOTIDE SEQUENCE</scope>
    <source>
        <strain evidence="1">NM04_E33</strain>
    </source>
</reference>
<evidence type="ECO:0000313" key="2">
    <source>
        <dbReference type="Proteomes" id="UP000306319"/>
    </source>
</evidence>
<name>A0AC61RL60_9BACT</name>
<gene>
    <name evidence="1" type="ORF">E5331_01270</name>
</gene>
<sequence>MIRVYLTLLTSALLVSACTGHQPAATMKEHFKNDFLIGAAISTRQVQGFESKSDSVITRHFNCIVAENCMKSEEINPAEGTYNWDDADAFVEYGLTNNMVIIGHTLVWHTQLAKWFLIDSFGNYVTPDVLKERMKNYITTVMGRYRGKIKGWDVVNEAILDDGSYRQSPFYEILGEEYIPLAFQFAHEADPEAELYLNDFSMAKPGKRDRYISIIKELQQRGLRIDGIGMQAHMGIDYPDMDEFEKSIIEFGKTSVNVMITEWDMSALPTIHEGADVGSTAEKIDSLNPYPNALPENVYKLWNNRITECLNMFRRHSDIISRVTLWGVSDGLSWRNDFPMVGRTDYPLAFDRNYNLKEAFSKEINNNR</sequence>
<keyword evidence="2" id="KW-1185">Reference proteome</keyword>
<organism evidence="1 2">
    <name type="scientific">Lepagella muris</name>
    <dbReference type="NCBI Taxonomy" id="3032870"/>
    <lineage>
        <taxon>Bacteria</taxon>
        <taxon>Pseudomonadati</taxon>
        <taxon>Bacteroidota</taxon>
        <taxon>Bacteroidia</taxon>
        <taxon>Bacteroidales</taxon>
        <taxon>Muribaculaceae</taxon>
        <taxon>Lepagella</taxon>
    </lineage>
</organism>
<protein>
    <submittedName>
        <fullName evidence="1">Endo-1,4-beta-xylanase</fullName>
    </submittedName>
</protein>
<dbReference type="Proteomes" id="UP000306319">
    <property type="component" value="Unassembled WGS sequence"/>
</dbReference>
<evidence type="ECO:0000313" key="1">
    <source>
        <dbReference type="EMBL" id="TGY81041.1"/>
    </source>
</evidence>
<proteinExistence type="predicted"/>
<comment type="caution">
    <text evidence="1">The sequence shown here is derived from an EMBL/GenBank/DDBJ whole genome shotgun (WGS) entry which is preliminary data.</text>
</comment>
<dbReference type="EMBL" id="SRYB01000001">
    <property type="protein sequence ID" value="TGY81041.1"/>
    <property type="molecule type" value="Genomic_DNA"/>
</dbReference>